<proteinExistence type="predicted"/>
<keyword evidence="2" id="KW-1003">Cell membrane</keyword>
<evidence type="ECO:0000256" key="4">
    <source>
        <dbReference type="ARBA" id="ARBA00022989"/>
    </source>
</evidence>
<dbReference type="GO" id="GO:0005886">
    <property type="term" value="C:plasma membrane"/>
    <property type="evidence" value="ECO:0007669"/>
    <property type="project" value="UniProtKB-SubCell"/>
</dbReference>
<dbReference type="Proteomes" id="UP000007722">
    <property type="component" value="Chromosome"/>
</dbReference>
<gene>
    <name evidence="6" type="ordered locus">Mvol_1607</name>
</gene>
<accession>D7DQY5</accession>
<keyword evidence="3" id="KW-0812">Transmembrane</keyword>
<evidence type="ECO:0000313" key="7">
    <source>
        <dbReference type="Proteomes" id="UP000007722"/>
    </source>
</evidence>
<evidence type="ECO:0000256" key="5">
    <source>
        <dbReference type="ARBA" id="ARBA00023136"/>
    </source>
</evidence>
<keyword evidence="4" id="KW-1133">Transmembrane helix</keyword>
<dbReference type="OrthoDB" id="85180at2157"/>
<sequence length="100" mass="11461">MKLLSIFEYIVVMIKAIAEAWVDVFRRCTNNQINPEIMDINTEINSLYGQVLLACSITITPGTLTIDLDHDSKTLKVASISPRKRDEIIPFEKYIKNIFD</sequence>
<dbReference type="InParanoid" id="D7DQY5"/>
<evidence type="ECO:0000256" key="3">
    <source>
        <dbReference type="ARBA" id="ARBA00022692"/>
    </source>
</evidence>
<evidence type="ECO:0000256" key="1">
    <source>
        <dbReference type="ARBA" id="ARBA00004651"/>
    </source>
</evidence>
<dbReference type="EMBL" id="CP002057">
    <property type="protein sequence ID" value="ADI37262.1"/>
    <property type="molecule type" value="Genomic_DNA"/>
</dbReference>
<evidence type="ECO:0000256" key="2">
    <source>
        <dbReference type="ARBA" id="ARBA00022475"/>
    </source>
</evidence>
<protein>
    <submittedName>
        <fullName evidence="6">Cation antiporter</fullName>
    </submittedName>
</protein>
<organism evidence="6 7">
    <name type="scientific">Methanococcus voltae (strain ATCC BAA-1334 / A3)</name>
    <dbReference type="NCBI Taxonomy" id="456320"/>
    <lineage>
        <taxon>Archaea</taxon>
        <taxon>Methanobacteriati</taxon>
        <taxon>Methanobacteriota</taxon>
        <taxon>Methanomada group</taxon>
        <taxon>Methanococci</taxon>
        <taxon>Methanococcales</taxon>
        <taxon>Methanococcaceae</taxon>
        <taxon>Methanococcus</taxon>
    </lineage>
</organism>
<dbReference type="STRING" id="456320.Mvol_1607"/>
<dbReference type="eggNOG" id="arCOG03099">
    <property type="taxonomic scope" value="Archaea"/>
</dbReference>
<name>D7DQY5_METV3</name>
<dbReference type="Pfam" id="PF01899">
    <property type="entry name" value="MNHE"/>
    <property type="match status" value="1"/>
</dbReference>
<dbReference type="HOGENOM" id="CLU_2257387_0_0_2"/>
<keyword evidence="5" id="KW-0472">Membrane</keyword>
<evidence type="ECO:0000313" key="6">
    <source>
        <dbReference type="EMBL" id="ADI37262.1"/>
    </source>
</evidence>
<dbReference type="GO" id="GO:0008324">
    <property type="term" value="F:monoatomic cation transmembrane transporter activity"/>
    <property type="evidence" value="ECO:0007669"/>
    <property type="project" value="InterPro"/>
</dbReference>
<dbReference type="InterPro" id="IPR002758">
    <property type="entry name" value="Cation_antiport_E"/>
</dbReference>
<dbReference type="KEGG" id="mvo:Mvol_1607"/>
<dbReference type="NCBIfam" id="NF004922">
    <property type="entry name" value="PRK06279.1"/>
    <property type="match status" value="1"/>
</dbReference>
<dbReference type="PANTHER" id="PTHR34584">
    <property type="entry name" value="NA(+)/H(+) ANTIPORTER SUBUNIT E1"/>
    <property type="match status" value="1"/>
</dbReference>
<keyword evidence="7" id="KW-1185">Reference proteome</keyword>
<dbReference type="PANTHER" id="PTHR34584:SF1">
    <property type="entry name" value="NA(+)_H(+) ANTIPORTER SUBUNIT E1"/>
    <property type="match status" value="1"/>
</dbReference>
<comment type="subcellular location">
    <subcellularLocation>
        <location evidence="1">Cell membrane</location>
        <topology evidence="1">Multi-pass membrane protein</topology>
    </subcellularLocation>
</comment>
<dbReference type="AlphaFoldDB" id="D7DQY5"/>
<reference evidence="6 7" key="1">
    <citation type="submission" date="2010-05" db="EMBL/GenBank/DDBJ databases">
        <title>Complete sequence of Methanococcus voltae A3.</title>
        <authorList>
            <consortium name="US DOE Joint Genome Institute"/>
            <person name="Lucas S."/>
            <person name="Copeland A."/>
            <person name="Lapidus A."/>
            <person name="Cheng J.-F."/>
            <person name="Bruce D."/>
            <person name="Goodwin L."/>
            <person name="Pitluck S."/>
            <person name="Lowry S."/>
            <person name="Clum A."/>
            <person name="Land M."/>
            <person name="Hauser L."/>
            <person name="Kyrpides N."/>
            <person name="Mikhailova N."/>
            <person name="Whitman W.B."/>
            <person name="Woyke T."/>
        </authorList>
    </citation>
    <scope>NUCLEOTIDE SEQUENCE [LARGE SCALE GENOMIC DNA]</scope>
    <source>
        <strain evidence="7">ATCC BAA-1334 / A3</strain>
    </source>
</reference>